<dbReference type="AlphaFoldDB" id="A0A0B5FAE8"/>
<dbReference type="KEGG" id="sals:SLNWT_7056"/>
<dbReference type="Proteomes" id="UP000031523">
    <property type="component" value="Chromosome"/>
</dbReference>
<gene>
    <name evidence="2" type="ORF">SLNWT_7056</name>
</gene>
<evidence type="ECO:0000313" key="2">
    <source>
        <dbReference type="EMBL" id="AJE87432.1"/>
    </source>
</evidence>
<proteinExistence type="predicted"/>
<feature type="region of interest" description="Disordered" evidence="1">
    <location>
        <begin position="167"/>
        <end position="189"/>
    </location>
</feature>
<reference evidence="2 3" key="1">
    <citation type="submission" date="2015-01" db="EMBL/GenBank/DDBJ databases">
        <title>Enhanced salinomycin production by adjusting the supply of polyketide extender units in Streptomyce albus DSM 41398.</title>
        <authorList>
            <person name="Lu C."/>
        </authorList>
    </citation>
    <scope>NUCLEOTIDE SEQUENCE [LARGE SCALE GENOMIC DNA]</scope>
    <source>
        <strain evidence="3">ATCC 21838 / DSM 41398 / FERM P-419 / JCM 4703 / NBRC 107858</strain>
    </source>
</reference>
<evidence type="ECO:0000256" key="1">
    <source>
        <dbReference type="SAM" id="MobiDB-lite"/>
    </source>
</evidence>
<dbReference type="EMBL" id="CP010519">
    <property type="protein sequence ID" value="AJE87432.1"/>
    <property type="molecule type" value="Genomic_DNA"/>
</dbReference>
<evidence type="ECO:0000313" key="3">
    <source>
        <dbReference type="Proteomes" id="UP000031523"/>
    </source>
</evidence>
<accession>A0A0B5FAE8</accession>
<protein>
    <submittedName>
        <fullName evidence="2">Uncharacterized protein</fullName>
    </submittedName>
</protein>
<organism evidence="2 3">
    <name type="scientific">Streptomyces albus (strain ATCC 21838 / DSM 41398 / FERM P-419 / JCM 4703 / NBRC 107858)</name>
    <dbReference type="NCBI Taxonomy" id="1081613"/>
    <lineage>
        <taxon>Bacteria</taxon>
        <taxon>Bacillati</taxon>
        <taxon>Actinomycetota</taxon>
        <taxon>Actinomycetes</taxon>
        <taxon>Kitasatosporales</taxon>
        <taxon>Streptomycetaceae</taxon>
        <taxon>Streptomyces</taxon>
    </lineage>
</organism>
<keyword evidence="3" id="KW-1185">Reference proteome</keyword>
<sequence length="189" mass="20595">MTPDIQRPLIPRDHALRLVGTLNALTDKLLDASQQWELLDEHGQVPDAPSYTALLQHAADAQDLFRDVLKLTADFARSPHSTTPAGSAVLTFLAVATSMSGHAAPHFAETAECALALPRSSHPADRPYLANRMVGDHAIARARLRHASQVLRKAAEELNDHLDLHDALPPLLSRDTPVRPPPGPQGRHR</sequence>
<name>A0A0B5FAE8_STRA4</name>
<feature type="compositionally biased region" description="Pro residues" evidence="1">
    <location>
        <begin position="178"/>
        <end position="189"/>
    </location>
</feature>